<name>D0GM66_9FUSO</name>
<accession>D0GM66</accession>
<dbReference type="EMBL" id="ADAD01000126">
    <property type="protein sequence ID" value="EEY34822.1"/>
    <property type="molecule type" value="Genomic_DNA"/>
</dbReference>
<dbReference type="eggNOG" id="ENOG502Z7NH">
    <property type="taxonomic scope" value="Bacteria"/>
</dbReference>
<sequence length="253" mass="29531">MNGGMKVRTEKQIITPEWLKRYQEIKDLLVSDTNYGELFEKEEIFGKKLFHIDMGEVNFPTGKILVRDPLVYLNKRELPYFQEVSTGKYKLVTLVAEIEEDHYRYTLSRVKFNDEKAVVYREAMIGNEAVEDDLEKGSFFGFAVDAGLATIVDVKTRDAYADFEKEWYEKNPDGNIYDDFFAEEFKKSYNENPEFQREDGDWINFKIPGTDLTVPMVQTGFGDGVYPVYFGYDKNNEVCEVIIEFIFLGEDEE</sequence>
<evidence type="ECO:0008006" key="3">
    <source>
        <dbReference type="Google" id="ProtNLM"/>
    </source>
</evidence>
<reference evidence="1 2" key="1">
    <citation type="submission" date="2009-10" db="EMBL/GenBank/DDBJ databases">
        <authorList>
            <person name="Harkins D.M."/>
            <person name="Madupu R."/>
            <person name="Durkin A.S."/>
            <person name="Torralba M."/>
            <person name="Methe B."/>
            <person name="Sutton G.G."/>
            <person name="Strausberg R.L."/>
            <person name="Nelson K.E."/>
        </authorList>
    </citation>
    <scope>NUCLEOTIDE SEQUENCE [LARGE SCALE GENOMIC DNA]</scope>
    <source>
        <strain evidence="1 2">F0264</strain>
    </source>
</reference>
<dbReference type="Pfam" id="PF14025">
    <property type="entry name" value="DUF4241"/>
    <property type="match status" value="1"/>
</dbReference>
<dbReference type="Proteomes" id="UP000004226">
    <property type="component" value="Unassembled WGS sequence"/>
</dbReference>
<keyword evidence="2" id="KW-1185">Reference proteome</keyword>
<dbReference type="AlphaFoldDB" id="D0GM66"/>
<evidence type="ECO:0000313" key="2">
    <source>
        <dbReference type="Proteomes" id="UP000004226"/>
    </source>
</evidence>
<dbReference type="InterPro" id="IPR025335">
    <property type="entry name" value="DUF4241"/>
</dbReference>
<organism evidence="1 2">
    <name type="scientific">Pseudoleptotrichia goodfellowii F0264</name>
    <dbReference type="NCBI Taxonomy" id="596323"/>
    <lineage>
        <taxon>Bacteria</taxon>
        <taxon>Fusobacteriati</taxon>
        <taxon>Fusobacteriota</taxon>
        <taxon>Fusobacteriia</taxon>
        <taxon>Fusobacteriales</taxon>
        <taxon>Leptotrichiaceae</taxon>
        <taxon>Pseudoleptotrichia</taxon>
    </lineage>
</organism>
<comment type="caution">
    <text evidence="1">The sequence shown here is derived from an EMBL/GenBank/DDBJ whole genome shotgun (WGS) entry which is preliminary data.</text>
</comment>
<evidence type="ECO:0000313" key="1">
    <source>
        <dbReference type="EMBL" id="EEY34822.1"/>
    </source>
</evidence>
<protein>
    <recommendedName>
        <fullName evidence="3">DUF4241 domain-containing protein</fullName>
    </recommendedName>
</protein>
<gene>
    <name evidence="1" type="ORF">HMPREF0554_2312</name>
</gene>
<proteinExistence type="predicted"/>